<dbReference type="GO" id="GO:0003723">
    <property type="term" value="F:RNA binding"/>
    <property type="evidence" value="ECO:0007669"/>
    <property type="project" value="InterPro"/>
</dbReference>
<dbReference type="InterPro" id="IPR033130">
    <property type="entry name" value="RNase_T2_His_AS_2"/>
</dbReference>
<keyword evidence="5" id="KW-1185">Reference proteome</keyword>
<proteinExistence type="inferred from homology"/>
<evidence type="ECO:0000313" key="5">
    <source>
        <dbReference type="Proteomes" id="UP001255856"/>
    </source>
</evidence>
<evidence type="ECO:0000256" key="2">
    <source>
        <dbReference type="RuleBase" id="RU004328"/>
    </source>
</evidence>
<evidence type="ECO:0000256" key="1">
    <source>
        <dbReference type="ARBA" id="ARBA00007469"/>
    </source>
</evidence>
<protein>
    <submittedName>
        <fullName evidence="4">Uncharacterized protein</fullName>
    </submittedName>
</protein>
<reference evidence="4" key="1">
    <citation type="submission" date="2021-01" db="EMBL/GenBank/DDBJ databases">
        <authorList>
            <person name="Eckstrom K.M.E."/>
        </authorList>
    </citation>
    <scope>NUCLEOTIDE SEQUENCE</scope>
    <source>
        <strain evidence="4">UVCC 0001</strain>
    </source>
</reference>
<dbReference type="Pfam" id="PF00445">
    <property type="entry name" value="Ribonuclease_T2"/>
    <property type="match status" value="1"/>
</dbReference>
<dbReference type="GO" id="GO:0005576">
    <property type="term" value="C:extracellular region"/>
    <property type="evidence" value="ECO:0007669"/>
    <property type="project" value="TreeGrafter"/>
</dbReference>
<name>A0AAD9IJX7_PROWI</name>
<dbReference type="Proteomes" id="UP001255856">
    <property type="component" value="Unassembled WGS sequence"/>
</dbReference>
<dbReference type="PANTHER" id="PTHR11240">
    <property type="entry name" value="RIBONUCLEASE T2"/>
    <property type="match status" value="1"/>
</dbReference>
<dbReference type="EMBL" id="JASFZW010000003">
    <property type="protein sequence ID" value="KAK2078958.1"/>
    <property type="molecule type" value="Genomic_DNA"/>
</dbReference>
<organism evidence="4 5">
    <name type="scientific">Prototheca wickerhamii</name>
    <dbReference type="NCBI Taxonomy" id="3111"/>
    <lineage>
        <taxon>Eukaryota</taxon>
        <taxon>Viridiplantae</taxon>
        <taxon>Chlorophyta</taxon>
        <taxon>core chlorophytes</taxon>
        <taxon>Trebouxiophyceae</taxon>
        <taxon>Chlorellales</taxon>
        <taxon>Chlorellaceae</taxon>
        <taxon>Prototheca</taxon>
    </lineage>
</organism>
<evidence type="ECO:0000313" key="4">
    <source>
        <dbReference type="EMBL" id="KAK2078958.1"/>
    </source>
</evidence>
<dbReference type="InterPro" id="IPR036430">
    <property type="entry name" value="RNase_T2-like_sf"/>
</dbReference>
<accession>A0AAD9IJX7</accession>
<dbReference type="GO" id="GO:0033897">
    <property type="term" value="F:ribonuclease T2 activity"/>
    <property type="evidence" value="ECO:0007669"/>
    <property type="project" value="InterPro"/>
</dbReference>
<dbReference type="GO" id="GO:0006401">
    <property type="term" value="P:RNA catabolic process"/>
    <property type="evidence" value="ECO:0007669"/>
    <property type="project" value="TreeGrafter"/>
</dbReference>
<feature type="chain" id="PRO_5042043169" evidence="3">
    <location>
        <begin position="19"/>
        <end position="236"/>
    </location>
</feature>
<feature type="signal peptide" evidence="3">
    <location>
        <begin position="1"/>
        <end position="18"/>
    </location>
</feature>
<dbReference type="SUPFAM" id="SSF55895">
    <property type="entry name" value="Ribonuclease Rh-like"/>
    <property type="match status" value="1"/>
</dbReference>
<comment type="caution">
    <text evidence="4">The sequence shown here is derived from an EMBL/GenBank/DDBJ whole genome shotgun (WGS) entry which is preliminary data.</text>
</comment>
<evidence type="ECO:0000256" key="3">
    <source>
        <dbReference type="SAM" id="SignalP"/>
    </source>
</evidence>
<dbReference type="InterPro" id="IPR018188">
    <property type="entry name" value="RNase_T2_His_AS_1"/>
</dbReference>
<dbReference type="Gene3D" id="3.90.730.10">
    <property type="entry name" value="Ribonuclease T2-like"/>
    <property type="match status" value="1"/>
</dbReference>
<dbReference type="AlphaFoldDB" id="A0AAD9IJX7"/>
<dbReference type="PROSITE" id="PS00531">
    <property type="entry name" value="RNASE_T2_2"/>
    <property type="match status" value="1"/>
</dbReference>
<keyword evidence="3" id="KW-0732">Signal</keyword>
<dbReference type="PANTHER" id="PTHR11240:SF22">
    <property type="entry name" value="RIBONUCLEASE T2"/>
    <property type="match status" value="1"/>
</dbReference>
<gene>
    <name evidence="4" type="ORF">QBZ16_002648</name>
</gene>
<dbReference type="InterPro" id="IPR001568">
    <property type="entry name" value="RNase_T2-like"/>
</dbReference>
<comment type="similarity">
    <text evidence="1 2">Belongs to the RNase T2 family.</text>
</comment>
<dbReference type="PROSITE" id="PS00530">
    <property type="entry name" value="RNASE_T2_1"/>
    <property type="match status" value="1"/>
</dbReference>
<sequence length="236" mass="25725">MFLLTFTLHGLWPEYTTGGWPQFCPDRTRSPEPEPSTRQECVWPSLMGPSESFWGHEWTKHGTCAAPVLGNRSSYVAAVLAAHERYSLDTVLGEAGIEPSAQAVYSPSDFVRAVRAAYGATPRVSCQGQTLVEIWMCLDLDLKAMDCPPAVQPGPRCGTRVRLPPGAAVAPACQRYSPPWGDILAALAGTYGLVYAVRAMLARRELELQAPFLNALDESRGRAYRNPAADYAPSDP</sequence>